<feature type="domain" description="ABC transporter" evidence="9">
    <location>
        <begin position="305"/>
        <end position="540"/>
    </location>
</feature>
<dbReference type="InterPro" id="IPR017871">
    <property type="entry name" value="ABC_transporter-like_CS"/>
</dbReference>
<dbReference type="NCBIfam" id="NF010167">
    <property type="entry name" value="PRK13648.1"/>
    <property type="match status" value="2"/>
</dbReference>
<keyword evidence="5" id="KW-0547">Nucleotide-binding</keyword>
<dbReference type="GO" id="GO:0043190">
    <property type="term" value="C:ATP-binding cassette (ABC) transporter complex"/>
    <property type="evidence" value="ECO:0007669"/>
    <property type="project" value="TreeGrafter"/>
</dbReference>
<evidence type="ECO:0000259" key="9">
    <source>
        <dbReference type="PROSITE" id="PS50893"/>
    </source>
</evidence>
<dbReference type="Gene3D" id="3.40.50.300">
    <property type="entry name" value="P-loop containing nucleotide triphosphate hydrolases"/>
    <property type="match status" value="2"/>
</dbReference>
<dbReference type="InterPro" id="IPR003593">
    <property type="entry name" value="AAA+_ATPase"/>
</dbReference>
<dbReference type="AlphaFoldDB" id="A0A1M5VEI1"/>
<evidence type="ECO:0000256" key="8">
    <source>
        <dbReference type="ARBA" id="ARBA00023136"/>
    </source>
</evidence>
<accession>A0A1M5VEI1</accession>
<dbReference type="GO" id="GO:0042626">
    <property type="term" value="F:ATPase-coupled transmembrane transporter activity"/>
    <property type="evidence" value="ECO:0007669"/>
    <property type="project" value="TreeGrafter"/>
</dbReference>
<evidence type="ECO:0000256" key="2">
    <source>
        <dbReference type="ARBA" id="ARBA00005417"/>
    </source>
</evidence>
<dbReference type="RefSeq" id="WP_072831147.1">
    <property type="nucleotide sequence ID" value="NZ_FQXP01000004.1"/>
</dbReference>
<proteinExistence type="inferred from homology"/>
<evidence type="ECO:0000256" key="5">
    <source>
        <dbReference type="ARBA" id="ARBA00022741"/>
    </source>
</evidence>
<keyword evidence="4" id="KW-1003">Cell membrane</keyword>
<gene>
    <name evidence="10" type="ORF">SAMN02745196_01259</name>
</gene>
<dbReference type="InterPro" id="IPR015856">
    <property type="entry name" value="ABC_transpr_CbiO/EcfA_su"/>
</dbReference>
<dbReference type="GO" id="GO:0016887">
    <property type="term" value="F:ATP hydrolysis activity"/>
    <property type="evidence" value="ECO:0007669"/>
    <property type="project" value="InterPro"/>
</dbReference>
<dbReference type="Proteomes" id="UP000184526">
    <property type="component" value="Unassembled WGS sequence"/>
</dbReference>
<comment type="similarity">
    <text evidence="2">Belongs to the ABC transporter superfamily.</text>
</comment>
<evidence type="ECO:0000256" key="4">
    <source>
        <dbReference type="ARBA" id="ARBA00022475"/>
    </source>
</evidence>
<evidence type="ECO:0000256" key="1">
    <source>
        <dbReference type="ARBA" id="ARBA00004202"/>
    </source>
</evidence>
<keyword evidence="3" id="KW-0813">Transport</keyword>
<name>A0A1M5VEI1_9CLOT</name>
<keyword evidence="7" id="KW-1278">Translocase</keyword>
<evidence type="ECO:0000256" key="3">
    <source>
        <dbReference type="ARBA" id="ARBA00022448"/>
    </source>
</evidence>
<dbReference type="InterPro" id="IPR003439">
    <property type="entry name" value="ABC_transporter-like_ATP-bd"/>
</dbReference>
<dbReference type="PANTHER" id="PTHR43553:SF27">
    <property type="entry name" value="ENERGY-COUPLING FACTOR TRANSPORTER ATP-BINDING PROTEIN ECFA2"/>
    <property type="match status" value="1"/>
</dbReference>
<dbReference type="SMART" id="SM00382">
    <property type="entry name" value="AAA"/>
    <property type="match status" value="2"/>
</dbReference>
<evidence type="ECO:0000313" key="10">
    <source>
        <dbReference type="EMBL" id="SHH73657.1"/>
    </source>
</evidence>
<dbReference type="Pfam" id="PF00005">
    <property type="entry name" value="ABC_tran"/>
    <property type="match status" value="2"/>
</dbReference>
<sequence length="567" mass="63832">MELIKIKDLNFSYDESNKKSLDNINLNIKEGEFVLLIGESGCGKSTLLKQLKNELAPFGEFSGEILYDGIPLKSLDQRKSASEIGFVMQNPDYQIVTDKVWHELAFGLESLGLDSETIRRRVSEMASFFGIQTWFRKDVSELSGGQKQLLNLAAIMAMQPRLLILDEPTSQLDPIAAAEFLETIYKINRELGITVVLTEHRIEDVFSAADKVVLMEEGKIVGVESPRKIGKIISDKENKHPMFYSLPTPTRIFEECDGSGSAPITIKEGREWARENFQALSDVLKEVSLDKSKEAKSYTKEDTVIELKDIWFRYDRNAPDILKGVDLKVYKNELLCILGGNGTGKSTTLGVIAGNNKAYRGEVYINNKKVSKYKLKELFNKNLGVLPQDPQSLFVKSTLLEDLKEVFDGMDVKKEERENKIKEVSKTLKIEELLNSHPYDLSGGEQQKAALAKVLLLDPKIIILDEPTKGIDGSFKRELGKIFEELKKSGVTILMVTHDIEFAAENADRCAMFFDGGITSKGTPREFFCGNSFYTTAANKMTRGILNNILKVEDVVKLWKKEKNHLK</sequence>
<feature type="domain" description="ABC transporter" evidence="9">
    <location>
        <begin position="4"/>
        <end position="242"/>
    </location>
</feature>
<dbReference type="PANTHER" id="PTHR43553">
    <property type="entry name" value="HEAVY METAL TRANSPORTER"/>
    <property type="match status" value="1"/>
</dbReference>
<reference evidence="10 11" key="1">
    <citation type="submission" date="2016-11" db="EMBL/GenBank/DDBJ databases">
        <authorList>
            <person name="Jaros S."/>
            <person name="Januszkiewicz K."/>
            <person name="Wedrychowicz H."/>
        </authorList>
    </citation>
    <scope>NUCLEOTIDE SEQUENCE [LARGE SCALE GENOMIC DNA]</scope>
    <source>
        <strain evidence="10 11">DSM 3089</strain>
    </source>
</reference>
<dbReference type="PROSITE" id="PS50893">
    <property type="entry name" value="ABC_TRANSPORTER_2"/>
    <property type="match status" value="2"/>
</dbReference>
<protein>
    <submittedName>
        <fullName evidence="10">Energy-coupling factor transport system ATP-binding protein</fullName>
    </submittedName>
</protein>
<comment type="subcellular location">
    <subcellularLocation>
        <location evidence="1">Cell membrane</location>
        <topology evidence="1">Peripheral membrane protein</topology>
    </subcellularLocation>
</comment>
<dbReference type="InterPro" id="IPR027417">
    <property type="entry name" value="P-loop_NTPase"/>
</dbReference>
<dbReference type="SUPFAM" id="SSF52540">
    <property type="entry name" value="P-loop containing nucleoside triphosphate hydrolases"/>
    <property type="match status" value="2"/>
</dbReference>
<dbReference type="STRING" id="1121306.SAMN02745196_01259"/>
<dbReference type="GO" id="GO:0005524">
    <property type="term" value="F:ATP binding"/>
    <property type="evidence" value="ECO:0007669"/>
    <property type="project" value="UniProtKB-KW"/>
</dbReference>
<dbReference type="PROSITE" id="PS00211">
    <property type="entry name" value="ABC_TRANSPORTER_1"/>
    <property type="match status" value="2"/>
</dbReference>
<dbReference type="InterPro" id="IPR050095">
    <property type="entry name" value="ECF_ABC_transporter_ATP-bd"/>
</dbReference>
<keyword evidence="8" id="KW-0472">Membrane</keyword>
<evidence type="ECO:0000256" key="7">
    <source>
        <dbReference type="ARBA" id="ARBA00022967"/>
    </source>
</evidence>
<keyword evidence="11" id="KW-1185">Reference proteome</keyword>
<dbReference type="EMBL" id="FQXP01000004">
    <property type="protein sequence ID" value="SHH73657.1"/>
    <property type="molecule type" value="Genomic_DNA"/>
</dbReference>
<organism evidence="10 11">
    <name type="scientific">Clostridium collagenovorans DSM 3089</name>
    <dbReference type="NCBI Taxonomy" id="1121306"/>
    <lineage>
        <taxon>Bacteria</taxon>
        <taxon>Bacillati</taxon>
        <taxon>Bacillota</taxon>
        <taxon>Clostridia</taxon>
        <taxon>Eubacteriales</taxon>
        <taxon>Clostridiaceae</taxon>
        <taxon>Clostridium</taxon>
    </lineage>
</organism>
<keyword evidence="6 10" id="KW-0067">ATP-binding</keyword>
<dbReference type="CDD" id="cd03225">
    <property type="entry name" value="ABC_cobalt_CbiO_domain1"/>
    <property type="match status" value="2"/>
</dbReference>
<evidence type="ECO:0000256" key="6">
    <source>
        <dbReference type="ARBA" id="ARBA00022840"/>
    </source>
</evidence>
<evidence type="ECO:0000313" key="11">
    <source>
        <dbReference type="Proteomes" id="UP000184526"/>
    </source>
</evidence>
<dbReference type="OrthoDB" id="501320at2"/>